<sequence length="272" mass="30168">MIDIHCHILDSLDDGPQDMEVSLQMARNAVQDGITKVIATPHCIPEIYFNEKQAVIEKVEVLQERLDDVGIPLRVLPGMEVHLSLDVPQRLISGSALTLGDKGVYVLLELPMNSVPNYAGQVLFEIMLQGIKPVIAHPERNKEIIESPKKLQLLIEKGCLVQVTSGSLTGFFGSSIQQLTEEFIRLGWVDFIASDAHDLRKRPIMLEKARLAAAGLIGEEGAWGLVSGNPERVINGEVIRKKEILPYQFRGIKGKTKKKKSFWLGLSALFKG</sequence>
<keyword evidence="4" id="KW-0904">Protein phosphatase</keyword>
<dbReference type="STRING" id="1121421.SAMN02745123_03027"/>
<accession>A0A1M6V3P9</accession>
<dbReference type="OrthoDB" id="9788539at2"/>
<dbReference type="Gene3D" id="3.20.20.140">
    <property type="entry name" value="Metal-dependent hydrolases"/>
    <property type="match status" value="1"/>
</dbReference>
<evidence type="ECO:0000313" key="7">
    <source>
        <dbReference type="Proteomes" id="UP000183997"/>
    </source>
</evidence>
<gene>
    <name evidence="6" type="ORF">SAMN02745123_03027</name>
</gene>
<comment type="similarity">
    <text evidence="1">Belongs to the metallo-dependent hydrolases superfamily. CpsB/CapC family.</text>
</comment>
<evidence type="ECO:0000256" key="5">
    <source>
        <dbReference type="ARBA" id="ARBA00051722"/>
    </source>
</evidence>
<dbReference type="InterPro" id="IPR016195">
    <property type="entry name" value="Pol/histidinol_Pase-like"/>
</dbReference>
<dbReference type="RefSeq" id="WP_084082448.1">
    <property type="nucleotide sequence ID" value="NZ_FRAR01000023.1"/>
</dbReference>
<dbReference type="InterPro" id="IPR016667">
    <property type="entry name" value="Caps_polysacc_synth_CpsB/CapC"/>
</dbReference>
<dbReference type="AlphaFoldDB" id="A0A1M6V3P9"/>
<evidence type="ECO:0000256" key="3">
    <source>
        <dbReference type="ARBA" id="ARBA00022801"/>
    </source>
</evidence>
<evidence type="ECO:0000256" key="1">
    <source>
        <dbReference type="ARBA" id="ARBA00005750"/>
    </source>
</evidence>
<name>A0A1M6V3P9_9FIRM</name>
<dbReference type="Proteomes" id="UP000183997">
    <property type="component" value="Unassembled WGS sequence"/>
</dbReference>
<evidence type="ECO:0000256" key="4">
    <source>
        <dbReference type="ARBA" id="ARBA00022912"/>
    </source>
</evidence>
<protein>
    <recommendedName>
        <fullName evidence="2">protein-tyrosine-phosphatase</fullName>
        <ecNumber evidence="2">3.1.3.48</ecNumber>
    </recommendedName>
</protein>
<evidence type="ECO:0000256" key="2">
    <source>
        <dbReference type="ARBA" id="ARBA00013064"/>
    </source>
</evidence>
<reference evidence="7" key="1">
    <citation type="submission" date="2016-11" db="EMBL/GenBank/DDBJ databases">
        <authorList>
            <person name="Varghese N."/>
            <person name="Submissions S."/>
        </authorList>
    </citation>
    <scope>NUCLEOTIDE SEQUENCE [LARGE SCALE GENOMIC DNA]</scope>
    <source>
        <strain evidence="7">DSM 10349</strain>
    </source>
</reference>
<keyword evidence="7" id="KW-1185">Reference proteome</keyword>
<dbReference type="PANTHER" id="PTHR39181:SF1">
    <property type="entry name" value="TYROSINE-PROTEIN PHOSPHATASE YWQE"/>
    <property type="match status" value="1"/>
</dbReference>
<dbReference type="PANTHER" id="PTHR39181">
    <property type="entry name" value="TYROSINE-PROTEIN PHOSPHATASE YWQE"/>
    <property type="match status" value="1"/>
</dbReference>
<comment type="catalytic activity">
    <reaction evidence="5">
        <text>O-phospho-L-tyrosyl-[protein] + H2O = L-tyrosyl-[protein] + phosphate</text>
        <dbReference type="Rhea" id="RHEA:10684"/>
        <dbReference type="Rhea" id="RHEA-COMP:10136"/>
        <dbReference type="Rhea" id="RHEA-COMP:20101"/>
        <dbReference type="ChEBI" id="CHEBI:15377"/>
        <dbReference type="ChEBI" id="CHEBI:43474"/>
        <dbReference type="ChEBI" id="CHEBI:46858"/>
        <dbReference type="ChEBI" id="CHEBI:61978"/>
        <dbReference type="EC" id="3.1.3.48"/>
    </reaction>
</comment>
<keyword evidence="3" id="KW-0378">Hydrolase</keyword>
<evidence type="ECO:0000313" key="6">
    <source>
        <dbReference type="EMBL" id="SHK76024.1"/>
    </source>
</evidence>
<proteinExistence type="inferred from homology"/>
<dbReference type="Pfam" id="PF19567">
    <property type="entry name" value="CpsB_CapC"/>
    <property type="match status" value="1"/>
</dbReference>
<dbReference type="PIRSF" id="PIRSF016557">
    <property type="entry name" value="Caps_synth_CpsB"/>
    <property type="match status" value="1"/>
</dbReference>
<dbReference type="SUPFAM" id="SSF89550">
    <property type="entry name" value="PHP domain-like"/>
    <property type="match status" value="1"/>
</dbReference>
<dbReference type="EC" id="3.1.3.48" evidence="2"/>
<organism evidence="6 7">
    <name type="scientific">Desulforamulus aeronauticus DSM 10349</name>
    <dbReference type="NCBI Taxonomy" id="1121421"/>
    <lineage>
        <taxon>Bacteria</taxon>
        <taxon>Bacillati</taxon>
        <taxon>Bacillota</taxon>
        <taxon>Clostridia</taxon>
        <taxon>Eubacteriales</taxon>
        <taxon>Peptococcaceae</taxon>
        <taxon>Desulforamulus</taxon>
    </lineage>
</organism>
<dbReference type="EMBL" id="FRAR01000023">
    <property type="protein sequence ID" value="SHK76024.1"/>
    <property type="molecule type" value="Genomic_DNA"/>
</dbReference>
<dbReference type="GO" id="GO:0004725">
    <property type="term" value="F:protein tyrosine phosphatase activity"/>
    <property type="evidence" value="ECO:0007669"/>
    <property type="project" value="UniProtKB-EC"/>
</dbReference>
<dbReference type="GO" id="GO:0030145">
    <property type="term" value="F:manganese ion binding"/>
    <property type="evidence" value="ECO:0007669"/>
    <property type="project" value="InterPro"/>
</dbReference>